<sequence length="202" mass="22241">MTAITTVRVSTNGFDHRPALPHSATRALAGEDVMSLHDVGTLQLERNTDGVLVNYAVAGNEAAFAILVRRHRPLMRCCAVRLLGSNAEADDVVQESCITAWQKLSTLQNGNCLKSWLMRVVRNKSMDRLRMRSSSTFPLDDNTPETLHIGPFQFVESILQSPERCRAVQDQLAFDSRDRRGRAVPHRPGLAPGRSVSAAGPP</sequence>
<evidence type="ECO:0000256" key="3">
    <source>
        <dbReference type="ARBA" id="ARBA00023125"/>
    </source>
</evidence>
<comment type="caution">
    <text evidence="8">The sequence shown here is derived from an EMBL/GenBank/DDBJ whole genome shotgun (WGS) entry which is preliminary data.</text>
</comment>
<evidence type="ECO:0000256" key="6">
    <source>
        <dbReference type="SAM" id="MobiDB-lite"/>
    </source>
</evidence>
<keyword evidence="1 5" id="KW-0805">Transcription regulation</keyword>
<dbReference type="InterPro" id="IPR013325">
    <property type="entry name" value="RNA_pol_sigma_r2"/>
</dbReference>
<keyword evidence="2 5" id="KW-0731">Sigma factor</keyword>
<feature type="domain" description="RNA polymerase sigma-70 region 2" evidence="7">
    <location>
        <begin position="67"/>
        <end position="133"/>
    </location>
</feature>
<evidence type="ECO:0000313" key="9">
    <source>
        <dbReference type="Proteomes" id="UP000297907"/>
    </source>
</evidence>
<organism evidence="8 9">
    <name type="scientific">Cryobacterium adonitolivorans</name>
    <dbReference type="NCBI Taxonomy" id="1259189"/>
    <lineage>
        <taxon>Bacteria</taxon>
        <taxon>Bacillati</taxon>
        <taxon>Actinomycetota</taxon>
        <taxon>Actinomycetes</taxon>
        <taxon>Micrococcales</taxon>
        <taxon>Microbacteriaceae</taxon>
        <taxon>Cryobacterium</taxon>
    </lineage>
</organism>
<gene>
    <name evidence="8" type="ORF">E3O42_00410</name>
</gene>
<evidence type="ECO:0000256" key="5">
    <source>
        <dbReference type="RuleBase" id="RU000716"/>
    </source>
</evidence>
<keyword evidence="9" id="KW-1185">Reference proteome</keyword>
<feature type="region of interest" description="Disordered" evidence="6">
    <location>
        <begin position="176"/>
        <end position="202"/>
    </location>
</feature>
<keyword evidence="4 5" id="KW-0804">Transcription</keyword>
<dbReference type="GO" id="GO:0016987">
    <property type="term" value="F:sigma factor activity"/>
    <property type="evidence" value="ECO:0007669"/>
    <property type="project" value="UniProtKB-KW"/>
</dbReference>
<dbReference type="PANTHER" id="PTHR43133:SF8">
    <property type="entry name" value="RNA POLYMERASE SIGMA FACTOR HI_1459-RELATED"/>
    <property type="match status" value="1"/>
</dbReference>
<name>A0A4V3IDH3_9MICO</name>
<evidence type="ECO:0000256" key="1">
    <source>
        <dbReference type="ARBA" id="ARBA00023015"/>
    </source>
</evidence>
<dbReference type="EMBL" id="SOFL01000002">
    <property type="protein sequence ID" value="TFC06890.1"/>
    <property type="molecule type" value="Genomic_DNA"/>
</dbReference>
<dbReference type="InterPro" id="IPR000838">
    <property type="entry name" value="RNA_pol_sigma70_ECF_CS"/>
</dbReference>
<proteinExistence type="inferred from homology"/>
<dbReference type="InterPro" id="IPR007627">
    <property type="entry name" value="RNA_pol_sigma70_r2"/>
</dbReference>
<dbReference type="Gene3D" id="1.10.1740.10">
    <property type="match status" value="1"/>
</dbReference>
<evidence type="ECO:0000259" key="7">
    <source>
        <dbReference type="Pfam" id="PF04542"/>
    </source>
</evidence>
<evidence type="ECO:0000256" key="4">
    <source>
        <dbReference type="ARBA" id="ARBA00023163"/>
    </source>
</evidence>
<dbReference type="OrthoDB" id="7376212at2"/>
<comment type="similarity">
    <text evidence="5">Belongs to the sigma-70 factor family. ECF subfamily.</text>
</comment>
<dbReference type="GO" id="GO:0003677">
    <property type="term" value="F:DNA binding"/>
    <property type="evidence" value="ECO:0007669"/>
    <property type="project" value="UniProtKB-KW"/>
</dbReference>
<reference evidence="8 9" key="1">
    <citation type="submission" date="2019-03" db="EMBL/GenBank/DDBJ databases">
        <title>Genomics of glacier-inhabiting Cryobacterium strains.</title>
        <authorList>
            <person name="Liu Q."/>
            <person name="Xin Y.-H."/>
        </authorList>
    </citation>
    <scope>NUCLEOTIDE SEQUENCE [LARGE SCALE GENOMIC DNA]</scope>
    <source>
        <strain evidence="8 9">RHLS22-1</strain>
    </source>
</reference>
<dbReference type="PANTHER" id="PTHR43133">
    <property type="entry name" value="RNA POLYMERASE ECF-TYPE SIGMA FACTO"/>
    <property type="match status" value="1"/>
</dbReference>
<dbReference type="InterPro" id="IPR039425">
    <property type="entry name" value="RNA_pol_sigma-70-like"/>
</dbReference>
<accession>A0A4V3IDH3</accession>
<dbReference type="RefSeq" id="WP_134451974.1">
    <property type="nucleotide sequence ID" value="NZ_SOFL01000002.1"/>
</dbReference>
<keyword evidence="3 5" id="KW-0238">DNA-binding</keyword>
<dbReference type="AlphaFoldDB" id="A0A4V3IDH3"/>
<evidence type="ECO:0000313" key="8">
    <source>
        <dbReference type="EMBL" id="TFC06890.1"/>
    </source>
</evidence>
<dbReference type="SUPFAM" id="SSF88946">
    <property type="entry name" value="Sigma2 domain of RNA polymerase sigma factors"/>
    <property type="match status" value="1"/>
</dbReference>
<dbReference type="Pfam" id="PF04542">
    <property type="entry name" value="Sigma70_r2"/>
    <property type="match status" value="1"/>
</dbReference>
<protein>
    <recommendedName>
        <fullName evidence="5">RNA polymerase sigma factor</fullName>
    </recommendedName>
</protein>
<dbReference type="GO" id="GO:0006352">
    <property type="term" value="P:DNA-templated transcription initiation"/>
    <property type="evidence" value="ECO:0007669"/>
    <property type="project" value="InterPro"/>
</dbReference>
<dbReference type="Proteomes" id="UP000297907">
    <property type="component" value="Unassembled WGS sequence"/>
</dbReference>
<dbReference type="PROSITE" id="PS01063">
    <property type="entry name" value="SIGMA70_ECF"/>
    <property type="match status" value="1"/>
</dbReference>
<evidence type="ECO:0000256" key="2">
    <source>
        <dbReference type="ARBA" id="ARBA00023082"/>
    </source>
</evidence>